<evidence type="ECO:0000256" key="1">
    <source>
        <dbReference type="ARBA" id="ARBA00022737"/>
    </source>
</evidence>
<keyword evidence="2" id="KW-0694">RNA-binding</keyword>
<gene>
    <name evidence="4" type="ORF">MNEG_5410</name>
</gene>
<evidence type="ECO:0008006" key="6">
    <source>
        <dbReference type="Google" id="ProtNLM"/>
    </source>
</evidence>
<dbReference type="InterPro" id="IPR035979">
    <property type="entry name" value="RBD_domain_sf"/>
</dbReference>
<dbReference type="PANTHER" id="PTHR13976">
    <property type="entry name" value="HETEROGENEOUS NUCLEAR RIBONUCLEOPROTEIN-RELATED"/>
    <property type="match status" value="1"/>
</dbReference>
<evidence type="ECO:0000313" key="4">
    <source>
        <dbReference type="EMBL" id="KIZ02545.1"/>
    </source>
</evidence>
<dbReference type="InterPro" id="IPR050666">
    <property type="entry name" value="ESRP"/>
</dbReference>
<keyword evidence="5" id="KW-1185">Reference proteome</keyword>
<feature type="region of interest" description="Disordered" evidence="3">
    <location>
        <begin position="319"/>
        <end position="366"/>
    </location>
</feature>
<dbReference type="STRING" id="145388.A0A0D2MHJ9"/>
<dbReference type="CDD" id="cd12254">
    <property type="entry name" value="RRM_hnRNPH_ESRPs_RBM12_like"/>
    <property type="match status" value="1"/>
</dbReference>
<name>A0A0D2MHJ9_9CHLO</name>
<dbReference type="OrthoDB" id="431068at2759"/>
<dbReference type="AlphaFoldDB" id="A0A0D2MHJ9"/>
<dbReference type="Proteomes" id="UP000054498">
    <property type="component" value="Unassembled WGS sequence"/>
</dbReference>
<keyword evidence="1" id="KW-0677">Repeat</keyword>
<feature type="compositionally biased region" description="Low complexity" evidence="3">
    <location>
        <begin position="325"/>
        <end position="349"/>
    </location>
</feature>
<evidence type="ECO:0000313" key="5">
    <source>
        <dbReference type="Proteomes" id="UP000054498"/>
    </source>
</evidence>
<evidence type="ECO:0000256" key="2">
    <source>
        <dbReference type="ARBA" id="ARBA00022884"/>
    </source>
</evidence>
<dbReference type="EMBL" id="KK101023">
    <property type="protein sequence ID" value="KIZ02545.1"/>
    <property type="molecule type" value="Genomic_DNA"/>
</dbReference>
<protein>
    <recommendedName>
        <fullName evidence="6">RRM domain-containing protein</fullName>
    </recommendedName>
</protein>
<dbReference type="SUPFAM" id="SSF54928">
    <property type="entry name" value="RNA-binding domain, RBD"/>
    <property type="match status" value="1"/>
</dbReference>
<dbReference type="RefSeq" id="XP_013901564.1">
    <property type="nucleotide sequence ID" value="XM_014046110.1"/>
</dbReference>
<evidence type="ECO:0000256" key="3">
    <source>
        <dbReference type="SAM" id="MobiDB-lite"/>
    </source>
</evidence>
<accession>A0A0D2MHJ9</accession>
<organism evidence="4 5">
    <name type="scientific">Monoraphidium neglectum</name>
    <dbReference type="NCBI Taxonomy" id="145388"/>
    <lineage>
        <taxon>Eukaryota</taxon>
        <taxon>Viridiplantae</taxon>
        <taxon>Chlorophyta</taxon>
        <taxon>core chlorophytes</taxon>
        <taxon>Chlorophyceae</taxon>
        <taxon>CS clade</taxon>
        <taxon>Sphaeropleales</taxon>
        <taxon>Selenastraceae</taxon>
        <taxon>Monoraphidium</taxon>
    </lineage>
</organism>
<dbReference type="GeneID" id="25738287"/>
<dbReference type="InterPro" id="IPR012677">
    <property type="entry name" value="Nucleotide-bd_a/b_plait_sf"/>
</dbReference>
<sequence>MATETARARFEAGWIGLAQGRNRQVKEVAFVYEPDGRPSGLAFAEFATRDEALQAMSKNGAFIGERYVRLLHVPKQEMLEQVRLGTIAIPGNAHRRSRFQQQQQQQQAAPGLHFMHGGPALSSPFDHFAQRGAVQLPHLQQHPHAAYGAQIDALSQMARGGVQAVQHVVPQQLQQQHQQPHQQQPQLQQQQRLVEFQPYPQQPNGGGGIHLGHAGSGVPVSNAGGGGNAVMGVAGIPISMPLGVTMAPQYVQIGPNGVAALQLAQPMAGGGGGVQVAQVVSQDGLQIAMAGAPIGLHQVQMAPPHMALAYQLGGMTLGGTPRGVQQQHMQQQQIGHQQQISHHQQQQHSQHQHNHQHHQQQQQHLGLPQGAVLAPAGAHIMACAAPAPAGPHQNGYAAAGRLMVGQSGSPGGQAPVMVIGTESKTVKIRGLPFRATPLDIFNFFEGMPKPPSPLPCGPSHAAGHIVHPRQRQ</sequence>
<proteinExistence type="predicted"/>
<feature type="region of interest" description="Disordered" evidence="3">
    <location>
        <begin position="452"/>
        <end position="472"/>
    </location>
</feature>
<dbReference type="KEGG" id="mng:MNEG_5410"/>
<reference evidence="4 5" key="1">
    <citation type="journal article" date="2013" name="BMC Genomics">
        <title>Reconstruction of the lipid metabolism for the microalga Monoraphidium neglectum from its genome sequence reveals characteristics suitable for biofuel production.</title>
        <authorList>
            <person name="Bogen C."/>
            <person name="Al-Dilaimi A."/>
            <person name="Albersmeier A."/>
            <person name="Wichmann J."/>
            <person name="Grundmann M."/>
            <person name="Rupp O."/>
            <person name="Lauersen K.J."/>
            <person name="Blifernez-Klassen O."/>
            <person name="Kalinowski J."/>
            <person name="Goesmann A."/>
            <person name="Mussgnug J.H."/>
            <person name="Kruse O."/>
        </authorList>
    </citation>
    <scope>NUCLEOTIDE SEQUENCE [LARGE SCALE GENOMIC DNA]</scope>
    <source>
        <strain evidence="4 5">SAG 48.87</strain>
    </source>
</reference>
<dbReference type="Gene3D" id="3.30.70.330">
    <property type="match status" value="1"/>
</dbReference>
<dbReference type="GO" id="GO:0003723">
    <property type="term" value="F:RNA binding"/>
    <property type="evidence" value="ECO:0007669"/>
    <property type="project" value="UniProtKB-KW"/>
</dbReference>